<proteinExistence type="predicted"/>
<dbReference type="InterPro" id="IPR043968">
    <property type="entry name" value="SGNH"/>
</dbReference>
<dbReference type="GO" id="GO:0016747">
    <property type="term" value="F:acyltransferase activity, transferring groups other than amino-acyl groups"/>
    <property type="evidence" value="ECO:0007669"/>
    <property type="project" value="InterPro"/>
</dbReference>
<feature type="domain" description="SGNH" evidence="3">
    <location>
        <begin position="404"/>
        <end position="646"/>
    </location>
</feature>
<feature type="transmembrane region" description="Helical" evidence="1">
    <location>
        <begin position="138"/>
        <end position="157"/>
    </location>
</feature>
<feature type="domain" description="Acyltransferase 3" evidence="2">
    <location>
        <begin position="7"/>
        <end position="327"/>
    </location>
</feature>
<dbReference type="AlphaFoldDB" id="A0AAN4CC39"/>
<gene>
    <name evidence="4" type="ORF">PW210_001876</name>
</gene>
<feature type="transmembrane region" description="Helical" evidence="1">
    <location>
        <begin position="12"/>
        <end position="30"/>
    </location>
</feature>
<feature type="transmembrane region" description="Helical" evidence="1">
    <location>
        <begin position="193"/>
        <end position="215"/>
    </location>
</feature>
<organism evidence="4 5">
    <name type="scientific">Proteus mirabilis</name>
    <dbReference type="NCBI Taxonomy" id="584"/>
    <lineage>
        <taxon>Bacteria</taxon>
        <taxon>Pseudomonadati</taxon>
        <taxon>Pseudomonadota</taxon>
        <taxon>Gammaproteobacteria</taxon>
        <taxon>Enterobacterales</taxon>
        <taxon>Morganellaceae</taxon>
        <taxon>Proteus</taxon>
    </lineage>
</organism>
<evidence type="ECO:0000313" key="4">
    <source>
        <dbReference type="EMBL" id="EKW9776064.1"/>
    </source>
</evidence>
<dbReference type="InterPro" id="IPR002656">
    <property type="entry name" value="Acyl_transf_3_dom"/>
</dbReference>
<accession>A0AAN4CC39</accession>
<feature type="transmembrane region" description="Helical" evidence="1">
    <location>
        <begin position="345"/>
        <end position="365"/>
    </location>
</feature>
<dbReference type="Proteomes" id="UP001171165">
    <property type="component" value="Unassembled WGS sequence"/>
</dbReference>
<dbReference type="GO" id="GO:0009103">
    <property type="term" value="P:lipopolysaccharide biosynthetic process"/>
    <property type="evidence" value="ECO:0007669"/>
    <property type="project" value="TreeGrafter"/>
</dbReference>
<evidence type="ECO:0000256" key="1">
    <source>
        <dbReference type="SAM" id="Phobius"/>
    </source>
</evidence>
<feature type="transmembrane region" description="Helical" evidence="1">
    <location>
        <begin position="77"/>
        <end position="94"/>
    </location>
</feature>
<dbReference type="PANTHER" id="PTHR23028">
    <property type="entry name" value="ACETYLTRANSFERASE"/>
    <property type="match status" value="1"/>
</dbReference>
<keyword evidence="4" id="KW-0808">Transferase</keyword>
<evidence type="ECO:0000259" key="3">
    <source>
        <dbReference type="Pfam" id="PF19040"/>
    </source>
</evidence>
<keyword evidence="1" id="KW-0812">Transmembrane</keyword>
<feature type="transmembrane region" description="Helical" evidence="1">
    <location>
        <begin position="169"/>
        <end position="187"/>
    </location>
</feature>
<name>A0AAN4CC39_PROMI</name>
<feature type="transmembrane region" description="Helical" evidence="1">
    <location>
        <begin position="36"/>
        <end position="56"/>
    </location>
</feature>
<dbReference type="InterPro" id="IPR050879">
    <property type="entry name" value="Acyltransferase_3"/>
</dbReference>
<dbReference type="Pfam" id="PF01757">
    <property type="entry name" value="Acyl_transf_3"/>
    <property type="match status" value="1"/>
</dbReference>
<keyword evidence="1" id="KW-0472">Membrane</keyword>
<feature type="transmembrane region" description="Helical" evidence="1">
    <location>
        <begin position="316"/>
        <end position="333"/>
    </location>
</feature>
<dbReference type="RefSeq" id="WP_017628623.1">
    <property type="nucleotide sequence ID" value="NZ_ABFDCH020000009.1"/>
</dbReference>
<sequence length="659" mass="76185">MNIKYRADIDGLRAIAVILVIFFHLDNRLIPSGFIGVDIFFVISGFLISLIIKTSLLQGHFSFGDFYIRRLWRLQPLYLFVLVAVLVISGIFYLPSDYLDITNSEKYASAFLSNKYFARATTSYAAQDALFLPLLHTWSLAIEWQWYLFLPFVLYFLHKINHKEKINNFYFIVFITIISFSLVLVYQKDQPKNYYYFSTRIFEFMLGACVAYLPVKVIINQRVNSVISLIALGVIFWIAVQKDVIAGYPNFNTLYVCLSVALIIYTGQHGSIIQKVLSLKPIVIIGLLSYSLYLWHWPLFAIARYIGVFNTEIQKGLFLALTFLLSIFSYLLIEKPFRRKRLNFKYSITLLFVIPILLALGLNALNEKYHGFGVRLGQNYVNLENKLNQFDYPNRGNCMNFQASDPDKMCHIGKVGSQKKAFLLGDSHANHFWGFMDILGKDAELDVYAQATSSCITIPNIYLYDWSNHKNTVYQRCYDQTAKYYQIIKHNRFDYVIFGQVWNNYASNHVINKIGDKRTVEASRQRVEKSMREALDIIVATGAKPVFIKTVYSMPSGFMTCFYENAKLRKDFADNNCNPKNYKGEGNTWMNQLFAKLKQDYPSLIIIDPKDVQCDKDTCLTDIEGVPVYRDVGHITDYASTIFGMMYINKMGNPFKENQ</sequence>
<feature type="transmembrane region" description="Helical" evidence="1">
    <location>
        <begin position="222"/>
        <end position="240"/>
    </location>
</feature>
<dbReference type="EMBL" id="ABKSPD020000005">
    <property type="protein sequence ID" value="EKW9776064.1"/>
    <property type="molecule type" value="Genomic_DNA"/>
</dbReference>
<dbReference type="Pfam" id="PF19040">
    <property type="entry name" value="SGNH"/>
    <property type="match status" value="1"/>
</dbReference>
<dbReference type="GO" id="GO:0016020">
    <property type="term" value="C:membrane"/>
    <property type="evidence" value="ECO:0007669"/>
    <property type="project" value="TreeGrafter"/>
</dbReference>
<feature type="transmembrane region" description="Helical" evidence="1">
    <location>
        <begin position="246"/>
        <end position="265"/>
    </location>
</feature>
<feature type="transmembrane region" description="Helical" evidence="1">
    <location>
        <begin position="277"/>
        <end position="296"/>
    </location>
</feature>
<comment type="caution">
    <text evidence="4">The sequence shown here is derived from an EMBL/GenBank/DDBJ whole genome shotgun (WGS) entry which is preliminary data.</text>
</comment>
<dbReference type="KEGG" id="pvl:AOB99_16090"/>
<keyword evidence="4" id="KW-0012">Acyltransferase</keyword>
<dbReference type="PANTHER" id="PTHR23028:SF53">
    <property type="entry name" value="ACYL_TRANSF_3 DOMAIN-CONTAINING PROTEIN"/>
    <property type="match status" value="1"/>
</dbReference>
<reference evidence="4" key="1">
    <citation type="submission" date="2023-06" db="EMBL/GenBank/DDBJ databases">
        <authorList>
            <consortium name="Clinical and Environmental Microbiology Branch: Whole genome sequencing antimicrobial resistance pathogens in the healthcare setting"/>
        </authorList>
    </citation>
    <scope>NUCLEOTIDE SEQUENCE</scope>
    <source>
        <strain evidence="4">Microbial</strain>
    </source>
</reference>
<keyword evidence="1" id="KW-1133">Transmembrane helix</keyword>
<evidence type="ECO:0000313" key="5">
    <source>
        <dbReference type="Proteomes" id="UP001171165"/>
    </source>
</evidence>
<evidence type="ECO:0000259" key="2">
    <source>
        <dbReference type="Pfam" id="PF01757"/>
    </source>
</evidence>
<protein>
    <submittedName>
        <fullName evidence="4">Acyltransferase</fullName>
    </submittedName>
</protein>